<name>A0ACC0MC52_RHOML</name>
<dbReference type="Proteomes" id="UP001062846">
    <property type="component" value="Chromosome 9"/>
</dbReference>
<sequence>MGIWEGLLRVVHAMVSVIGAIGQPIVEDVVNRSVDALYGFVSRELGGLWRLAYRKKPQAAPILLDQGRAVNMKLSFLLSLTISTICF</sequence>
<comment type="caution">
    <text evidence="1">The sequence shown here is derived from an EMBL/GenBank/DDBJ whole genome shotgun (WGS) entry which is preliminary data.</text>
</comment>
<gene>
    <name evidence="1" type="ORF">RHMOL_Rhmol09G0064500</name>
</gene>
<accession>A0ACC0MC52</accession>
<proteinExistence type="predicted"/>
<dbReference type="EMBL" id="CM046396">
    <property type="protein sequence ID" value="KAI8537968.1"/>
    <property type="molecule type" value="Genomic_DNA"/>
</dbReference>
<reference evidence="1" key="1">
    <citation type="submission" date="2022-02" db="EMBL/GenBank/DDBJ databases">
        <title>Plant Genome Project.</title>
        <authorList>
            <person name="Zhang R.-G."/>
        </authorList>
    </citation>
    <scope>NUCLEOTIDE SEQUENCE</scope>
    <source>
        <strain evidence="1">AT1</strain>
    </source>
</reference>
<evidence type="ECO:0000313" key="1">
    <source>
        <dbReference type="EMBL" id="KAI8537968.1"/>
    </source>
</evidence>
<evidence type="ECO:0000313" key="2">
    <source>
        <dbReference type="Proteomes" id="UP001062846"/>
    </source>
</evidence>
<keyword evidence="2" id="KW-1185">Reference proteome</keyword>
<organism evidence="1 2">
    <name type="scientific">Rhododendron molle</name>
    <name type="common">Chinese azalea</name>
    <name type="synonym">Azalea mollis</name>
    <dbReference type="NCBI Taxonomy" id="49168"/>
    <lineage>
        <taxon>Eukaryota</taxon>
        <taxon>Viridiplantae</taxon>
        <taxon>Streptophyta</taxon>
        <taxon>Embryophyta</taxon>
        <taxon>Tracheophyta</taxon>
        <taxon>Spermatophyta</taxon>
        <taxon>Magnoliopsida</taxon>
        <taxon>eudicotyledons</taxon>
        <taxon>Gunneridae</taxon>
        <taxon>Pentapetalae</taxon>
        <taxon>asterids</taxon>
        <taxon>Ericales</taxon>
        <taxon>Ericaceae</taxon>
        <taxon>Ericoideae</taxon>
        <taxon>Rhodoreae</taxon>
        <taxon>Rhododendron</taxon>
    </lineage>
</organism>
<protein>
    <submittedName>
        <fullName evidence="1">Uncharacterized protein</fullName>
    </submittedName>
</protein>